<dbReference type="EMBL" id="JBHTCG010000017">
    <property type="protein sequence ID" value="MFC7385222.1"/>
    <property type="molecule type" value="Genomic_DNA"/>
</dbReference>
<sequence>MADTRRFPATEVTTALERLTRMVLRLTARGELSLTSAATLATLERSGPCRLTELAAREGVTQPAMTQLVSRLQESGLAERGGDPEDGRVVRVHITDAGRAALAARRKVRTDALARLLTQLSEDERNALVAALPAIDSLTRLIPDDRPDASR</sequence>
<evidence type="ECO:0000313" key="3">
    <source>
        <dbReference type="Proteomes" id="UP001596496"/>
    </source>
</evidence>
<comment type="caution">
    <text evidence="2">The sequence shown here is derived from an EMBL/GenBank/DDBJ whole genome shotgun (WGS) entry which is preliminary data.</text>
</comment>
<dbReference type="PANTHER" id="PTHR39515">
    <property type="entry name" value="CONSERVED PROTEIN"/>
    <property type="match status" value="1"/>
</dbReference>
<dbReference type="PROSITE" id="PS50995">
    <property type="entry name" value="HTH_MARR_2"/>
    <property type="match status" value="1"/>
</dbReference>
<proteinExistence type="predicted"/>
<dbReference type="RefSeq" id="WP_380829144.1">
    <property type="nucleotide sequence ID" value="NZ_JBHTCG010000017.1"/>
</dbReference>
<dbReference type="InterPro" id="IPR036390">
    <property type="entry name" value="WH_DNA-bd_sf"/>
</dbReference>
<organism evidence="2 3">
    <name type="scientific">Sphaerisporangium rhizosphaerae</name>
    <dbReference type="NCBI Taxonomy" id="2269375"/>
    <lineage>
        <taxon>Bacteria</taxon>
        <taxon>Bacillati</taxon>
        <taxon>Actinomycetota</taxon>
        <taxon>Actinomycetes</taxon>
        <taxon>Streptosporangiales</taxon>
        <taxon>Streptosporangiaceae</taxon>
        <taxon>Sphaerisporangium</taxon>
    </lineage>
</organism>
<dbReference type="PRINTS" id="PR00598">
    <property type="entry name" value="HTHMARR"/>
</dbReference>
<feature type="domain" description="HTH marR-type" evidence="1">
    <location>
        <begin position="9"/>
        <end position="137"/>
    </location>
</feature>
<dbReference type="Pfam" id="PF01047">
    <property type="entry name" value="MarR"/>
    <property type="match status" value="1"/>
</dbReference>
<dbReference type="InterPro" id="IPR052526">
    <property type="entry name" value="HTH-type_Bedaq_tolerance"/>
</dbReference>
<dbReference type="PANTHER" id="PTHR39515:SF2">
    <property type="entry name" value="HTH-TYPE TRANSCRIPTIONAL REGULATOR RV0880"/>
    <property type="match status" value="1"/>
</dbReference>
<keyword evidence="3" id="KW-1185">Reference proteome</keyword>
<dbReference type="Gene3D" id="1.10.10.10">
    <property type="entry name" value="Winged helix-like DNA-binding domain superfamily/Winged helix DNA-binding domain"/>
    <property type="match status" value="1"/>
</dbReference>
<name>A0ABW2P9T2_9ACTN</name>
<accession>A0ABW2P9T2</accession>
<evidence type="ECO:0000313" key="2">
    <source>
        <dbReference type="EMBL" id="MFC7385222.1"/>
    </source>
</evidence>
<evidence type="ECO:0000259" key="1">
    <source>
        <dbReference type="PROSITE" id="PS50995"/>
    </source>
</evidence>
<dbReference type="InterPro" id="IPR036388">
    <property type="entry name" value="WH-like_DNA-bd_sf"/>
</dbReference>
<gene>
    <name evidence="2" type="ORF">ACFQSB_23640</name>
</gene>
<reference evidence="3" key="1">
    <citation type="journal article" date="2019" name="Int. J. Syst. Evol. Microbiol.">
        <title>The Global Catalogue of Microorganisms (GCM) 10K type strain sequencing project: providing services to taxonomists for standard genome sequencing and annotation.</title>
        <authorList>
            <consortium name="The Broad Institute Genomics Platform"/>
            <consortium name="The Broad Institute Genome Sequencing Center for Infectious Disease"/>
            <person name="Wu L."/>
            <person name="Ma J."/>
        </authorList>
    </citation>
    <scope>NUCLEOTIDE SEQUENCE [LARGE SCALE GENOMIC DNA]</scope>
    <source>
        <strain evidence="3">CECT 7649</strain>
    </source>
</reference>
<dbReference type="InterPro" id="IPR000835">
    <property type="entry name" value="HTH_MarR-typ"/>
</dbReference>
<protein>
    <submittedName>
        <fullName evidence="2">MarR family winged helix-turn-helix transcriptional regulator</fullName>
    </submittedName>
</protein>
<dbReference type="SMART" id="SM00347">
    <property type="entry name" value="HTH_MARR"/>
    <property type="match status" value="1"/>
</dbReference>
<dbReference type="Proteomes" id="UP001596496">
    <property type="component" value="Unassembled WGS sequence"/>
</dbReference>
<dbReference type="SUPFAM" id="SSF46785">
    <property type="entry name" value="Winged helix' DNA-binding domain"/>
    <property type="match status" value="1"/>
</dbReference>